<keyword evidence="2" id="KW-0813">Transport</keyword>
<evidence type="ECO:0000256" key="1">
    <source>
        <dbReference type="ARBA" id="ARBA00004141"/>
    </source>
</evidence>
<feature type="domain" description="Amino acid permease/ SLC12A" evidence="8">
    <location>
        <begin position="76"/>
        <end position="157"/>
    </location>
</feature>
<feature type="transmembrane region" description="Helical" evidence="7">
    <location>
        <begin position="496"/>
        <end position="519"/>
    </location>
</feature>
<evidence type="ECO:0000256" key="7">
    <source>
        <dbReference type="SAM" id="Phobius"/>
    </source>
</evidence>
<dbReference type="Proteomes" id="UP000007963">
    <property type="component" value="Unassembled WGS sequence"/>
</dbReference>
<evidence type="ECO:0000256" key="5">
    <source>
        <dbReference type="ARBA" id="ARBA00023136"/>
    </source>
</evidence>
<dbReference type="EMBL" id="CH476603">
    <property type="protein sequence ID" value="EAU32726.1"/>
    <property type="molecule type" value="Genomic_DNA"/>
</dbReference>
<dbReference type="VEuPathDB" id="FungiDB:ATEG_07342"/>
<accession>Q0CG50</accession>
<sequence length="600" mass="66708">MASSSSSNADKPTPFNPINWTPPNVSSQQWSETTPEPPASTRASSILSPESVYELSNAVGEQPPDPVCMDEQDRTVNGVLGVGLYVRSGSILRIGGPAAVLISITLMGLLAWLVMQCIGEMLSLWPISNALVEFVSSWVDEDLGTAVGIAYWWIEIWTKKGDDDHGKAIQGTIIFFVVPLFLVLFNSFGVQIYGLTEVIGGSLKLLGAVIIIICMIAINVKDYEGDMFPYHKEVAGNWAEAFFVCLSIAAFAYIGVEITAATALEARLDKKPRSGEEAASHATKGPWPAVSVQFSATWTSFIAWVIYFLGSLMMTLNVKWDDINLPRAGWLGSPGHVHRGTVDYSSHGGKHESLCCLTDPVWSDEEVTRSSLELAGILWTDEQLSSARPSDVYLMLLPLDTFPLSIAGQLARHNNSKRKEPHAEIRAVLLEVLSQLGSVSCLIVWTCECWAFLRFYHCLKRHQYELSSSPEFAHVCRFHRTSAEDRYPWRSHGQPLTMWLAIGGCLFVLIVADGASLWIAFQARAFLSAYLAPICFIPLWLLIKTYRSHGWKNIKWELEDLSNLAEVKNKIQRLDEIRQRATARDDIVQKPGWGNLWGLM</sequence>
<protein>
    <recommendedName>
        <fullName evidence="8">Amino acid permease/ SLC12A domain-containing protein</fullName>
    </recommendedName>
</protein>
<dbReference type="HOGENOM" id="CLU_024512_2_0_1"/>
<dbReference type="Pfam" id="PF00324">
    <property type="entry name" value="AA_permease"/>
    <property type="match status" value="2"/>
</dbReference>
<keyword evidence="4 7" id="KW-1133">Transmembrane helix</keyword>
<dbReference type="Gene3D" id="1.20.1740.10">
    <property type="entry name" value="Amino acid/polyamine transporter I"/>
    <property type="match status" value="1"/>
</dbReference>
<keyword evidence="5 7" id="KW-0472">Membrane</keyword>
<dbReference type="RefSeq" id="XP_001210028.1">
    <property type="nucleotide sequence ID" value="XM_001210028.1"/>
</dbReference>
<evidence type="ECO:0000256" key="2">
    <source>
        <dbReference type="ARBA" id="ARBA00022448"/>
    </source>
</evidence>
<feature type="transmembrane region" description="Helical" evidence="7">
    <location>
        <begin position="174"/>
        <end position="193"/>
    </location>
</feature>
<dbReference type="PROSITE" id="PS00218">
    <property type="entry name" value="AMINO_ACID_PERMEASE_1"/>
    <property type="match status" value="1"/>
</dbReference>
<dbReference type="GO" id="GO:0016020">
    <property type="term" value="C:membrane"/>
    <property type="evidence" value="ECO:0007669"/>
    <property type="project" value="UniProtKB-SubCell"/>
</dbReference>
<dbReference type="PANTHER" id="PTHR43495:SF5">
    <property type="entry name" value="GAMMA-AMINOBUTYRIC ACID PERMEASE"/>
    <property type="match status" value="1"/>
</dbReference>
<feature type="transmembrane region" description="Helical" evidence="7">
    <location>
        <begin position="296"/>
        <end position="318"/>
    </location>
</feature>
<dbReference type="InterPro" id="IPR004841">
    <property type="entry name" value="AA-permease/SLC12A_dom"/>
</dbReference>
<feature type="transmembrane region" description="Helical" evidence="7">
    <location>
        <begin position="94"/>
        <end position="115"/>
    </location>
</feature>
<dbReference type="GeneID" id="4319107"/>
<dbReference type="eggNOG" id="KOG1286">
    <property type="taxonomic scope" value="Eukaryota"/>
</dbReference>
<evidence type="ECO:0000256" key="3">
    <source>
        <dbReference type="ARBA" id="ARBA00022692"/>
    </source>
</evidence>
<dbReference type="OrthoDB" id="3900342at2759"/>
<dbReference type="GO" id="GO:0055085">
    <property type="term" value="P:transmembrane transport"/>
    <property type="evidence" value="ECO:0007669"/>
    <property type="project" value="InterPro"/>
</dbReference>
<dbReference type="InterPro" id="IPR004840">
    <property type="entry name" value="Amino_acid_permease_CS"/>
</dbReference>
<feature type="transmembrane region" description="Helical" evidence="7">
    <location>
        <begin position="199"/>
        <end position="220"/>
    </location>
</feature>
<dbReference type="PANTHER" id="PTHR43495">
    <property type="entry name" value="GABA PERMEASE"/>
    <property type="match status" value="1"/>
</dbReference>
<evidence type="ECO:0000313" key="10">
    <source>
        <dbReference type="Proteomes" id="UP000007963"/>
    </source>
</evidence>
<feature type="transmembrane region" description="Helical" evidence="7">
    <location>
        <begin position="525"/>
        <end position="543"/>
    </location>
</feature>
<comment type="subcellular location">
    <subcellularLocation>
        <location evidence="1">Membrane</location>
        <topology evidence="1">Multi-pass membrane protein</topology>
    </subcellularLocation>
</comment>
<reference evidence="10" key="1">
    <citation type="submission" date="2005-09" db="EMBL/GenBank/DDBJ databases">
        <title>Annotation of the Aspergillus terreus NIH2624 genome.</title>
        <authorList>
            <person name="Birren B.W."/>
            <person name="Lander E.S."/>
            <person name="Galagan J.E."/>
            <person name="Nusbaum C."/>
            <person name="Devon K."/>
            <person name="Henn M."/>
            <person name="Ma L.-J."/>
            <person name="Jaffe D.B."/>
            <person name="Butler J."/>
            <person name="Alvarez P."/>
            <person name="Gnerre S."/>
            <person name="Grabherr M."/>
            <person name="Kleber M."/>
            <person name="Mauceli E.W."/>
            <person name="Brockman W."/>
            <person name="Rounsley S."/>
            <person name="Young S.K."/>
            <person name="LaButti K."/>
            <person name="Pushparaj V."/>
            <person name="DeCaprio D."/>
            <person name="Crawford M."/>
            <person name="Koehrsen M."/>
            <person name="Engels R."/>
            <person name="Montgomery P."/>
            <person name="Pearson M."/>
            <person name="Howarth C."/>
            <person name="Larson L."/>
            <person name="Luoma S."/>
            <person name="White J."/>
            <person name="Alvarado L."/>
            <person name="Kodira C.D."/>
            <person name="Zeng Q."/>
            <person name="Oleary S."/>
            <person name="Yandava C."/>
            <person name="Denning D.W."/>
            <person name="Nierman W.C."/>
            <person name="Milne T."/>
            <person name="Madden K."/>
        </authorList>
    </citation>
    <scope>NUCLEOTIDE SEQUENCE [LARGE SCALE GENOMIC DNA]</scope>
    <source>
        <strain evidence="10">NIH 2624 / FGSC A1156</strain>
    </source>
</reference>
<proteinExistence type="predicted"/>
<keyword evidence="3 7" id="KW-0812">Transmembrane</keyword>
<organism evidence="9 10">
    <name type="scientific">Aspergillus terreus (strain NIH 2624 / FGSC A1156)</name>
    <dbReference type="NCBI Taxonomy" id="341663"/>
    <lineage>
        <taxon>Eukaryota</taxon>
        <taxon>Fungi</taxon>
        <taxon>Dikarya</taxon>
        <taxon>Ascomycota</taxon>
        <taxon>Pezizomycotina</taxon>
        <taxon>Eurotiomycetes</taxon>
        <taxon>Eurotiomycetidae</taxon>
        <taxon>Eurotiales</taxon>
        <taxon>Aspergillaceae</taxon>
        <taxon>Aspergillus</taxon>
        <taxon>Aspergillus subgen. Circumdati</taxon>
    </lineage>
</organism>
<dbReference type="GO" id="GO:0006865">
    <property type="term" value="P:amino acid transport"/>
    <property type="evidence" value="ECO:0007669"/>
    <property type="project" value="InterPro"/>
</dbReference>
<dbReference type="AlphaFoldDB" id="Q0CG50"/>
<feature type="region of interest" description="Disordered" evidence="6">
    <location>
        <begin position="1"/>
        <end position="46"/>
    </location>
</feature>
<feature type="transmembrane region" description="Helical" evidence="7">
    <location>
        <begin position="241"/>
        <end position="264"/>
    </location>
</feature>
<feature type="domain" description="Amino acid permease/ SLC12A" evidence="8">
    <location>
        <begin position="175"/>
        <end position="267"/>
    </location>
</feature>
<evidence type="ECO:0000313" key="9">
    <source>
        <dbReference type="EMBL" id="EAU32726.1"/>
    </source>
</evidence>
<evidence type="ECO:0000256" key="6">
    <source>
        <dbReference type="SAM" id="MobiDB-lite"/>
    </source>
</evidence>
<name>Q0CG50_ASPTN</name>
<dbReference type="STRING" id="341663.Q0CG50"/>
<evidence type="ECO:0000256" key="4">
    <source>
        <dbReference type="ARBA" id="ARBA00022989"/>
    </source>
</evidence>
<feature type="compositionally biased region" description="Polar residues" evidence="6">
    <location>
        <begin position="1"/>
        <end position="34"/>
    </location>
</feature>
<evidence type="ECO:0000259" key="8">
    <source>
        <dbReference type="Pfam" id="PF00324"/>
    </source>
</evidence>
<gene>
    <name evidence="9" type="ORF">ATEG_07342</name>
</gene>